<dbReference type="InterPro" id="IPR016040">
    <property type="entry name" value="NAD(P)-bd_dom"/>
</dbReference>
<protein>
    <submittedName>
        <fullName evidence="2">NAD(P)H-binding protein</fullName>
    </submittedName>
</protein>
<evidence type="ECO:0000313" key="2">
    <source>
        <dbReference type="EMBL" id="GAA1660283.1"/>
    </source>
</evidence>
<feature type="domain" description="NAD(P)-binding" evidence="1">
    <location>
        <begin position="7"/>
        <end position="174"/>
    </location>
</feature>
<accession>A0ABN2FV48</accession>
<dbReference type="EMBL" id="BAAAQF010000002">
    <property type="protein sequence ID" value="GAA1660283.1"/>
    <property type="molecule type" value="Genomic_DNA"/>
</dbReference>
<dbReference type="Pfam" id="PF13460">
    <property type="entry name" value="NAD_binding_10"/>
    <property type="match status" value="1"/>
</dbReference>
<gene>
    <name evidence="2" type="ORF">GCM10009830_01670</name>
</gene>
<sequence length="266" mass="27854">MTVLVTGARGTIARNVIAHLILAGAPVRAASRNPADVELPGGALPALVDFTRPETLGPALDGVEQVFLYAAHEGMAHFVAAAEASGVKRVVLLSSAAAAGSGDDWIARAHREAEAPVEASGLAWTFVRPAVFAGNALWWADSIRSEGVVRLPHPDAPVNPVHERDVADVVATALLGAGHEGRKYFVDGPGHLTQREQVALIAKAIGRGIEVEELPREAAGHSMPAPVLDLLEAAWTDAPGPTAEAVTGRPARTFERWAADHAGDFR</sequence>
<dbReference type="Gene3D" id="3.40.50.720">
    <property type="entry name" value="NAD(P)-binding Rossmann-like Domain"/>
    <property type="match status" value="1"/>
</dbReference>
<proteinExistence type="predicted"/>
<dbReference type="InterPro" id="IPR036291">
    <property type="entry name" value="NAD(P)-bd_dom_sf"/>
</dbReference>
<dbReference type="PANTHER" id="PTHR43162">
    <property type="match status" value="1"/>
</dbReference>
<name>A0ABN2FV48_9ACTN</name>
<dbReference type="InterPro" id="IPR051604">
    <property type="entry name" value="Ergot_Alk_Oxidoreductase"/>
</dbReference>
<comment type="caution">
    <text evidence="2">The sequence shown here is derived from an EMBL/GenBank/DDBJ whole genome shotgun (WGS) entry which is preliminary data.</text>
</comment>
<evidence type="ECO:0000259" key="1">
    <source>
        <dbReference type="Pfam" id="PF13460"/>
    </source>
</evidence>
<organism evidence="2 3">
    <name type="scientific">Glycomyces endophyticus</name>
    <dbReference type="NCBI Taxonomy" id="480996"/>
    <lineage>
        <taxon>Bacteria</taxon>
        <taxon>Bacillati</taxon>
        <taxon>Actinomycetota</taxon>
        <taxon>Actinomycetes</taxon>
        <taxon>Glycomycetales</taxon>
        <taxon>Glycomycetaceae</taxon>
        <taxon>Glycomyces</taxon>
    </lineage>
</organism>
<evidence type="ECO:0000313" key="3">
    <source>
        <dbReference type="Proteomes" id="UP001499851"/>
    </source>
</evidence>
<dbReference type="PANTHER" id="PTHR43162:SF1">
    <property type="entry name" value="PRESTALK A DIFFERENTIATION PROTEIN A"/>
    <property type="match status" value="1"/>
</dbReference>
<dbReference type="SUPFAM" id="SSF51735">
    <property type="entry name" value="NAD(P)-binding Rossmann-fold domains"/>
    <property type="match status" value="1"/>
</dbReference>
<reference evidence="2 3" key="1">
    <citation type="journal article" date="2019" name="Int. J. Syst. Evol. Microbiol.">
        <title>The Global Catalogue of Microorganisms (GCM) 10K type strain sequencing project: providing services to taxonomists for standard genome sequencing and annotation.</title>
        <authorList>
            <consortium name="The Broad Institute Genomics Platform"/>
            <consortium name="The Broad Institute Genome Sequencing Center for Infectious Disease"/>
            <person name="Wu L."/>
            <person name="Ma J."/>
        </authorList>
    </citation>
    <scope>NUCLEOTIDE SEQUENCE [LARGE SCALE GENOMIC DNA]</scope>
    <source>
        <strain evidence="2 3">JCM 16001</strain>
    </source>
</reference>
<dbReference type="RefSeq" id="WP_344480567.1">
    <property type="nucleotide sequence ID" value="NZ_BAAAQF010000002.1"/>
</dbReference>
<keyword evidence="3" id="KW-1185">Reference proteome</keyword>
<dbReference type="Proteomes" id="UP001499851">
    <property type="component" value="Unassembled WGS sequence"/>
</dbReference>